<sequence length="85" mass="10080">MWPDRKSIDLCSCLCNHLHMATNLQIDSELIREALELGGHRTKRAVVEEALQEYVQRRKQLQVLELFGTIEYDEDYDYKAQRRKA</sequence>
<name>A0A6J4MLZ6_9CHLR</name>
<evidence type="ECO:0000313" key="1">
    <source>
        <dbReference type="EMBL" id="CAA9358825.1"/>
    </source>
</evidence>
<dbReference type="InterPro" id="IPR019239">
    <property type="entry name" value="VapB_antitoxin"/>
</dbReference>
<gene>
    <name evidence="1" type="ORF">AVDCRST_MAG93-7525</name>
</gene>
<proteinExistence type="predicted"/>
<dbReference type="Pfam" id="PF09957">
    <property type="entry name" value="VapB_antitoxin"/>
    <property type="match status" value="1"/>
</dbReference>
<reference evidence="1" key="1">
    <citation type="submission" date="2020-02" db="EMBL/GenBank/DDBJ databases">
        <authorList>
            <person name="Meier V. D."/>
        </authorList>
    </citation>
    <scope>NUCLEOTIDE SEQUENCE</scope>
    <source>
        <strain evidence="1">AVDCRST_MAG93</strain>
    </source>
</reference>
<dbReference type="AlphaFoldDB" id="A0A6J4MLZ6"/>
<accession>A0A6J4MLZ6</accession>
<organism evidence="1">
    <name type="scientific">uncultured Chloroflexia bacterium</name>
    <dbReference type="NCBI Taxonomy" id="1672391"/>
    <lineage>
        <taxon>Bacteria</taxon>
        <taxon>Bacillati</taxon>
        <taxon>Chloroflexota</taxon>
        <taxon>Chloroflexia</taxon>
        <taxon>environmental samples</taxon>
    </lineage>
</organism>
<dbReference type="EMBL" id="CADCTR010002536">
    <property type="protein sequence ID" value="CAA9358825.1"/>
    <property type="molecule type" value="Genomic_DNA"/>
</dbReference>
<protein>
    <submittedName>
        <fullName evidence="1">Uncharacterized protein</fullName>
    </submittedName>
</protein>